<dbReference type="GO" id="GO:0016192">
    <property type="term" value="P:vesicle-mediated transport"/>
    <property type="evidence" value="ECO:0007669"/>
    <property type="project" value="TreeGrafter"/>
</dbReference>
<comment type="caution">
    <text evidence="3">The sequence shown here is derived from an EMBL/GenBank/DDBJ whole genome shotgun (WGS) entry which is preliminary data.</text>
</comment>
<organism evidence="3 4">
    <name type="scientific">Rhypophila decipiens</name>
    <dbReference type="NCBI Taxonomy" id="261697"/>
    <lineage>
        <taxon>Eukaryota</taxon>
        <taxon>Fungi</taxon>
        <taxon>Dikarya</taxon>
        <taxon>Ascomycota</taxon>
        <taxon>Pezizomycotina</taxon>
        <taxon>Sordariomycetes</taxon>
        <taxon>Sordariomycetidae</taxon>
        <taxon>Sordariales</taxon>
        <taxon>Naviculisporaceae</taxon>
        <taxon>Rhypophila</taxon>
    </lineage>
</organism>
<evidence type="ECO:0000313" key="3">
    <source>
        <dbReference type="EMBL" id="KAK4220089.1"/>
    </source>
</evidence>
<feature type="compositionally biased region" description="Polar residues" evidence="1">
    <location>
        <begin position="147"/>
        <end position="166"/>
    </location>
</feature>
<evidence type="ECO:0000313" key="4">
    <source>
        <dbReference type="Proteomes" id="UP001301769"/>
    </source>
</evidence>
<feature type="transmembrane region" description="Helical" evidence="2">
    <location>
        <begin position="40"/>
        <end position="58"/>
    </location>
</feature>
<dbReference type="PANTHER" id="PTHR28187:SF1">
    <property type="entry name" value="PROTEIN RCR1-RELATED"/>
    <property type="match status" value="1"/>
</dbReference>
<feature type="compositionally biased region" description="Pro residues" evidence="1">
    <location>
        <begin position="173"/>
        <end position="182"/>
    </location>
</feature>
<gene>
    <name evidence="3" type="ORF">QBC37DRAFT_393870</name>
</gene>
<name>A0AAN7BDS3_9PEZI</name>
<keyword evidence="2" id="KW-1133">Transmembrane helix</keyword>
<feature type="compositionally biased region" description="Low complexity" evidence="1">
    <location>
        <begin position="130"/>
        <end position="146"/>
    </location>
</feature>
<keyword evidence="4" id="KW-1185">Reference proteome</keyword>
<reference evidence="3" key="2">
    <citation type="submission" date="2023-05" db="EMBL/GenBank/DDBJ databases">
        <authorList>
            <consortium name="Lawrence Berkeley National Laboratory"/>
            <person name="Steindorff A."/>
            <person name="Hensen N."/>
            <person name="Bonometti L."/>
            <person name="Westerberg I."/>
            <person name="Brannstrom I.O."/>
            <person name="Guillou S."/>
            <person name="Cros-Aarteil S."/>
            <person name="Calhoun S."/>
            <person name="Haridas S."/>
            <person name="Kuo A."/>
            <person name="Mondo S."/>
            <person name="Pangilinan J."/>
            <person name="Riley R."/>
            <person name="Labutti K."/>
            <person name="Andreopoulos B."/>
            <person name="Lipzen A."/>
            <person name="Chen C."/>
            <person name="Yanf M."/>
            <person name="Daum C."/>
            <person name="Ng V."/>
            <person name="Clum A."/>
            <person name="Ohm R."/>
            <person name="Martin F."/>
            <person name="Silar P."/>
            <person name="Natvig D."/>
            <person name="Lalanne C."/>
            <person name="Gautier V."/>
            <person name="Ament-Velasquez S.L."/>
            <person name="Kruys A."/>
            <person name="Hutchinson M.I."/>
            <person name="Powell A.J."/>
            <person name="Barry K."/>
            <person name="Miller A.N."/>
            <person name="Grigoriev I.V."/>
            <person name="Debuchy R."/>
            <person name="Gladieux P."/>
            <person name="Thoren M.H."/>
            <person name="Johannesson H."/>
        </authorList>
    </citation>
    <scope>NUCLEOTIDE SEQUENCE</scope>
    <source>
        <strain evidence="3">PSN293</strain>
    </source>
</reference>
<reference evidence="3" key="1">
    <citation type="journal article" date="2023" name="Mol. Phylogenet. Evol.">
        <title>Genome-scale phylogeny and comparative genomics of the fungal order Sordariales.</title>
        <authorList>
            <person name="Hensen N."/>
            <person name="Bonometti L."/>
            <person name="Westerberg I."/>
            <person name="Brannstrom I.O."/>
            <person name="Guillou S."/>
            <person name="Cros-Aarteil S."/>
            <person name="Calhoun S."/>
            <person name="Haridas S."/>
            <person name="Kuo A."/>
            <person name="Mondo S."/>
            <person name="Pangilinan J."/>
            <person name="Riley R."/>
            <person name="LaButti K."/>
            <person name="Andreopoulos B."/>
            <person name="Lipzen A."/>
            <person name="Chen C."/>
            <person name="Yan M."/>
            <person name="Daum C."/>
            <person name="Ng V."/>
            <person name="Clum A."/>
            <person name="Steindorff A."/>
            <person name="Ohm R.A."/>
            <person name="Martin F."/>
            <person name="Silar P."/>
            <person name="Natvig D.O."/>
            <person name="Lalanne C."/>
            <person name="Gautier V."/>
            <person name="Ament-Velasquez S.L."/>
            <person name="Kruys A."/>
            <person name="Hutchinson M.I."/>
            <person name="Powell A.J."/>
            <person name="Barry K."/>
            <person name="Miller A.N."/>
            <person name="Grigoriev I.V."/>
            <person name="Debuchy R."/>
            <person name="Gladieux P."/>
            <person name="Hiltunen Thoren M."/>
            <person name="Johannesson H."/>
        </authorList>
    </citation>
    <scope>NUCLEOTIDE SEQUENCE</scope>
    <source>
        <strain evidence="3">PSN293</strain>
    </source>
</reference>
<keyword evidence="2" id="KW-0472">Membrane</keyword>
<sequence>MAPVVAHELAGLAKRAYCDYGWIDSSGRCHRSSWGWWGRWVLAGAIVLTFILVLLMISRRNARARRARGQRPLYGTGFLAGPAPPYTPYPQNGSTNVQGGPPPPQYVYPDNTGNKFNANDGYYGPPQGDSSNPYNNNNNNYNSSPYGGQQSGIELQQPPQTYQRGTGDNYAPPEGPPPSKRT</sequence>
<dbReference type="EMBL" id="MU858045">
    <property type="protein sequence ID" value="KAK4220089.1"/>
    <property type="molecule type" value="Genomic_DNA"/>
</dbReference>
<evidence type="ECO:0000256" key="2">
    <source>
        <dbReference type="SAM" id="Phobius"/>
    </source>
</evidence>
<proteinExistence type="predicted"/>
<feature type="region of interest" description="Disordered" evidence="1">
    <location>
        <begin position="84"/>
        <end position="182"/>
    </location>
</feature>
<dbReference type="Proteomes" id="UP001301769">
    <property type="component" value="Unassembled WGS sequence"/>
</dbReference>
<accession>A0AAN7BDS3</accession>
<dbReference type="AlphaFoldDB" id="A0AAN7BDS3"/>
<protein>
    <submittedName>
        <fullName evidence="3">Chitin synthesis regulation, resistance to congo red-domain-containing protein</fullName>
    </submittedName>
</protein>
<evidence type="ECO:0000256" key="1">
    <source>
        <dbReference type="SAM" id="MobiDB-lite"/>
    </source>
</evidence>
<dbReference type="PANTHER" id="PTHR28187">
    <property type="entry name" value="PROTEIN RCR1-RELATED"/>
    <property type="match status" value="1"/>
</dbReference>
<keyword evidence="2" id="KW-0812">Transmembrane</keyword>
<dbReference type="Pfam" id="PF12273">
    <property type="entry name" value="RCR"/>
    <property type="match status" value="1"/>
</dbReference>
<dbReference type="InterPro" id="IPR020999">
    <property type="entry name" value="Chitin_synth_reg_RCR"/>
</dbReference>